<dbReference type="Proteomes" id="UP001163947">
    <property type="component" value="Chromosome"/>
</dbReference>
<dbReference type="GeneID" id="83619557"/>
<feature type="region of interest" description="Disordered" evidence="1">
    <location>
        <begin position="387"/>
        <end position="406"/>
    </location>
</feature>
<proteinExistence type="predicted"/>
<name>A0AA46SEJ1_9NOCA</name>
<evidence type="ECO:0000256" key="1">
    <source>
        <dbReference type="SAM" id="MobiDB-lite"/>
    </source>
</evidence>
<dbReference type="RefSeq" id="WP_263508869.1">
    <property type="nucleotide sequence ID" value="NZ_CP106982.1"/>
</dbReference>
<evidence type="ECO:0000313" key="3">
    <source>
        <dbReference type="Proteomes" id="UP001163947"/>
    </source>
</evidence>
<dbReference type="AlphaFoldDB" id="A0AA46SEJ1"/>
<reference evidence="2" key="1">
    <citation type="submission" date="2022-09" db="EMBL/GenBank/DDBJ databases">
        <title>The genome sequence of Rhodococcus aetherivorans N1.</title>
        <authorList>
            <person name="Jiang W."/>
        </authorList>
    </citation>
    <scope>NUCLEOTIDE SEQUENCE</scope>
    <source>
        <strain evidence="2">N1</strain>
    </source>
</reference>
<evidence type="ECO:0000313" key="2">
    <source>
        <dbReference type="EMBL" id="UYF94954.1"/>
    </source>
</evidence>
<organism evidence="2 3">
    <name type="scientific">Rhodococcus aetherivorans</name>
    <dbReference type="NCBI Taxonomy" id="191292"/>
    <lineage>
        <taxon>Bacteria</taxon>
        <taxon>Bacillati</taxon>
        <taxon>Actinomycetota</taxon>
        <taxon>Actinomycetes</taxon>
        <taxon>Mycobacteriales</taxon>
        <taxon>Nocardiaceae</taxon>
        <taxon>Rhodococcus</taxon>
    </lineage>
</organism>
<sequence>MSGTHEEFSATTRRIAGAAVAVQEIGHDVVRANRYLAVHGEPNGNFDGVLLQTIRAGFQAVLPSAQSRYFQVADLCLKTSIELNRCAWMYDDTEARNYERLNANMLFPKSVDAFDPDTPAPGPARPYPGTFPYGGPDRIELGHPETLPEDVRQVVADAAGWLGDVDEAIDMLTGWSPIAQVVEPLGGNWNELERLGDAYRIAGEAVETSGGNLAAVVRTLDPHWGGQAARAFTDYADRIVDALRWEGPVGRVIKKTCYLVAEKIREGIVTAVRSLKEMLEEEVAFDDALQKLKFLLKKTPFVGTAAQIVTITKIVQNTMEFVDDVVDRIRELADALKEFLDALSSPADVLKDRVEQKLAPLTEAHERTEHRAEVAIDLAGVADASGPVNKPSSAYSVGEDPWADAI</sequence>
<evidence type="ECO:0008006" key="4">
    <source>
        <dbReference type="Google" id="ProtNLM"/>
    </source>
</evidence>
<gene>
    <name evidence="2" type="ORF">OCS65_04030</name>
</gene>
<accession>A0AA46SEJ1</accession>
<protein>
    <recommendedName>
        <fullName evidence="4">WXG100 family type VII secretion target</fullName>
    </recommendedName>
</protein>
<dbReference type="EMBL" id="CP106982">
    <property type="protein sequence ID" value="UYF94954.1"/>
    <property type="molecule type" value="Genomic_DNA"/>
</dbReference>